<evidence type="ECO:0000313" key="2">
    <source>
        <dbReference type="Proteomes" id="UP001324287"/>
    </source>
</evidence>
<accession>A0ABZ1B9C6</accession>
<evidence type="ECO:0000313" key="1">
    <source>
        <dbReference type="EMBL" id="WRL66423.1"/>
    </source>
</evidence>
<sequence length="52" mass="5809">MTRLATTARARGVSLAIHTHVNAAQSVTPWWPRRRRRCSPRVCATCATRACC</sequence>
<dbReference type="RefSeq" id="WP_324277735.1">
    <property type="nucleotide sequence ID" value="NZ_CP141261.1"/>
</dbReference>
<protein>
    <submittedName>
        <fullName evidence="1">Uncharacterized protein</fullName>
    </submittedName>
</protein>
<gene>
    <name evidence="1" type="ORF">U6N30_13930</name>
</gene>
<proteinExistence type="predicted"/>
<organism evidence="1 2">
    <name type="scientific">Blastococcus brunescens</name>
    <dbReference type="NCBI Taxonomy" id="1564165"/>
    <lineage>
        <taxon>Bacteria</taxon>
        <taxon>Bacillati</taxon>
        <taxon>Actinomycetota</taxon>
        <taxon>Actinomycetes</taxon>
        <taxon>Geodermatophilales</taxon>
        <taxon>Geodermatophilaceae</taxon>
        <taxon>Blastococcus</taxon>
    </lineage>
</organism>
<reference evidence="1 2" key="1">
    <citation type="submission" date="2023-12" db="EMBL/GenBank/DDBJ databases">
        <title>Blastococcus brunescens sp. nov., an actonobacterium isolated from sandstone collected in sahara desert.</title>
        <authorList>
            <person name="Gtari M."/>
            <person name="Ghodhbane F."/>
        </authorList>
    </citation>
    <scope>NUCLEOTIDE SEQUENCE [LARGE SCALE GENOMIC DNA]</scope>
    <source>
        <strain evidence="1 2">BMG 8361</strain>
    </source>
</reference>
<keyword evidence="2" id="KW-1185">Reference proteome</keyword>
<dbReference type="Proteomes" id="UP001324287">
    <property type="component" value="Chromosome"/>
</dbReference>
<dbReference type="EMBL" id="CP141261">
    <property type="protein sequence ID" value="WRL66423.1"/>
    <property type="molecule type" value="Genomic_DNA"/>
</dbReference>
<name>A0ABZ1B9C6_9ACTN</name>